<accession>A0A518HB10</accession>
<dbReference type="GO" id="GO:0003677">
    <property type="term" value="F:DNA binding"/>
    <property type="evidence" value="ECO:0007669"/>
    <property type="project" value="UniProtKB-KW"/>
</dbReference>
<dbReference type="KEGG" id="tpla:ElP_59880"/>
<proteinExistence type="inferred from homology"/>
<dbReference type="InterPro" id="IPR013324">
    <property type="entry name" value="RNA_pol_sigma_r3/r4-like"/>
</dbReference>
<name>A0A518HB10_9BACT</name>
<dbReference type="PROSITE" id="PS01063">
    <property type="entry name" value="SIGMA70_ECF"/>
    <property type="match status" value="1"/>
</dbReference>
<dbReference type="InterPro" id="IPR036388">
    <property type="entry name" value="WH-like_DNA-bd_sf"/>
</dbReference>
<evidence type="ECO:0000256" key="2">
    <source>
        <dbReference type="ARBA" id="ARBA00023015"/>
    </source>
</evidence>
<dbReference type="SUPFAM" id="SSF88659">
    <property type="entry name" value="Sigma3 and sigma4 domains of RNA polymerase sigma factors"/>
    <property type="match status" value="1"/>
</dbReference>
<evidence type="ECO:0000256" key="7">
    <source>
        <dbReference type="SAM" id="MobiDB-lite"/>
    </source>
</evidence>
<evidence type="ECO:0000313" key="10">
    <source>
        <dbReference type="EMBL" id="QDV38040.1"/>
    </source>
</evidence>
<dbReference type="InterPro" id="IPR013325">
    <property type="entry name" value="RNA_pol_sigma_r2"/>
</dbReference>
<evidence type="ECO:0000256" key="3">
    <source>
        <dbReference type="ARBA" id="ARBA00023082"/>
    </source>
</evidence>
<comment type="similarity">
    <text evidence="1 6">Belongs to the sigma-70 factor family. ECF subfamily.</text>
</comment>
<dbReference type="GO" id="GO:0016987">
    <property type="term" value="F:sigma factor activity"/>
    <property type="evidence" value="ECO:0007669"/>
    <property type="project" value="UniProtKB-KW"/>
</dbReference>
<dbReference type="RefSeq" id="WP_231749304.1">
    <property type="nucleotide sequence ID" value="NZ_CP036426.1"/>
</dbReference>
<dbReference type="Pfam" id="PF04542">
    <property type="entry name" value="Sigma70_r2"/>
    <property type="match status" value="1"/>
</dbReference>
<dbReference type="NCBIfam" id="TIGR02937">
    <property type="entry name" value="sigma70-ECF"/>
    <property type="match status" value="1"/>
</dbReference>
<dbReference type="Gene3D" id="1.10.1740.10">
    <property type="match status" value="1"/>
</dbReference>
<dbReference type="AlphaFoldDB" id="A0A518HB10"/>
<dbReference type="InterPro" id="IPR013249">
    <property type="entry name" value="RNA_pol_sigma70_r4_t2"/>
</dbReference>
<reference evidence="10 11" key="1">
    <citation type="submission" date="2019-02" db="EMBL/GenBank/DDBJ databases">
        <title>Deep-cultivation of Planctomycetes and their phenomic and genomic characterization uncovers novel biology.</title>
        <authorList>
            <person name="Wiegand S."/>
            <person name="Jogler M."/>
            <person name="Boedeker C."/>
            <person name="Pinto D."/>
            <person name="Vollmers J."/>
            <person name="Rivas-Marin E."/>
            <person name="Kohn T."/>
            <person name="Peeters S.H."/>
            <person name="Heuer A."/>
            <person name="Rast P."/>
            <person name="Oberbeckmann S."/>
            <person name="Bunk B."/>
            <person name="Jeske O."/>
            <person name="Meyerdierks A."/>
            <person name="Storesund J.E."/>
            <person name="Kallscheuer N."/>
            <person name="Luecker S."/>
            <person name="Lage O.M."/>
            <person name="Pohl T."/>
            <person name="Merkel B.J."/>
            <person name="Hornburger P."/>
            <person name="Mueller R.-W."/>
            <person name="Bruemmer F."/>
            <person name="Labrenz M."/>
            <person name="Spormann A.M."/>
            <person name="Op den Camp H."/>
            <person name="Overmann J."/>
            <person name="Amann R."/>
            <person name="Jetten M.S.M."/>
            <person name="Mascher T."/>
            <person name="Medema M.H."/>
            <person name="Devos D.P."/>
            <person name="Kaster A.-K."/>
            <person name="Ovreas L."/>
            <person name="Rohde M."/>
            <person name="Galperin M.Y."/>
            <person name="Jogler C."/>
        </authorList>
    </citation>
    <scope>NUCLEOTIDE SEQUENCE [LARGE SCALE GENOMIC DNA]</scope>
    <source>
        <strain evidence="10 11">ElP</strain>
    </source>
</reference>
<evidence type="ECO:0000256" key="1">
    <source>
        <dbReference type="ARBA" id="ARBA00010641"/>
    </source>
</evidence>
<dbReference type="SUPFAM" id="SSF88946">
    <property type="entry name" value="Sigma2 domain of RNA polymerase sigma factors"/>
    <property type="match status" value="1"/>
</dbReference>
<evidence type="ECO:0000256" key="6">
    <source>
        <dbReference type="RuleBase" id="RU000716"/>
    </source>
</evidence>
<evidence type="ECO:0000313" key="11">
    <source>
        <dbReference type="Proteomes" id="UP000317835"/>
    </source>
</evidence>
<dbReference type="InterPro" id="IPR000838">
    <property type="entry name" value="RNA_pol_sigma70_ECF_CS"/>
</dbReference>
<dbReference type="PANTHER" id="PTHR43133">
    <property type="entry name" value="RNA POLYMERASE ECF-TYPE SIGMA FACTO"/>
    <property type="match status" value="1"/>
</dbReference>
<keyword evidence="5 6" id="KW-0804">Transcription</keyword>
<dbReference type="InterPro" id="IPR014284">
    <property type="entry name" value="RNA_pol_sigma-70_dom"/>
</dbReference>
<dbReference type="Gene3D" id="1.10.10.10">
    <property type="entry name" value="Winged helix-like DNA-binding domain superfamily/Winged helix DNA-binding domain"/>
    <property type="match status" value="1"/>
</dbReference>
<feature type="domain" description="RNA polymerase sigma-70 region 2" evidence="8">
    <location>
        <begin position="22"/>
        <end position="89"/>
    </location>
</feature>
<keyword evidence="4 6" id="KW-0238">DNA-binding</keyword>
<evidence type="ECO:0000259" key="9">
    <source>
        <dbReference type="Pfam" id="PF08281"/>
    </source>
</evidence>
<dbReference type="Pfam" id="PF08281">
    <property type="entry name" value="Sigma70_r4_2"/>
    <property type="match status" value="1"/>
</dbReference>
<dbReference type="InterPro" id="IPR039425">
    <property type="entry name" value="RNA_pol_sigma-70-like"/>
</dbReference>
<dbReference type="InterPro" id="IPR007627">
    <property type="entry name" value="RNA_pol_sigma70_r2"/>
</dbReference>
<dbReference type="Proteomes" id="UP000317835">
    <property type="component" value="Chromosome"/>
</dbReference>
<keyword evidence="3 6" id="KW-0731">Sigma factor</keyword>
<evidence type="ECO:0000256" key="5">
    <source>
        <dbReference type="ARBA" id="ARBA00023163"/>
    </source>
</evidence>
<feature type="compositionally biased region" description="Basic and acidic residues" evidence="7">
    <location>
        <begin position="97"/>
        <end position="106"/>
    </location>
</feature>
<feature type="region of interest" description="Disordered" evidence="7">
    <location>
        <begin position="84"/>
        <end position="112"/>
    </location>
</feature>
<keyword evidence="11" id="KW-1185">Reference proteome</keyword>
<keyword evidence="2 6" id="KW-0805">Transcription regulation</keyword>
<organism evidence="10 11">
    <name type="scientific">Tautonia plasticadhaerens</name>
    <dbReference type="NCBI Taxonomy" id="2527974"/>
    <lineage>
        <taxon>Bacteria</taxon>
        <taxon>Pseudomonadati</taxon>
        <taxon>Planctomycetota</taxon>
        <taxon>Planctomycetia</taxon>
        <taxon>Isosphaerales</taxon>
        <taxon>Isosphaeraceae</taxon>
        <taxon>Tautonia</taxon>
    </lineage>
</organism>
<dbReference type="EMBL" id="CP036426">
    <property type="protein sequence ID" value="QDV38040.1"/>
    <property type="molecule type" value="Genomic_DNA"/>
</dbReference>
<evidence type="ECO:0000259" key="8">
    <source>
        <dbReference type="Pfam" id="PF04542"/>
    </source>
</evidence>
<sequence>MDDDRALVDALCGGDPVAPAALIERFQGVVFGLCLRMLGHRQDAEDVVQETFVRALRSVGGFDPGRPLRPWLLGIAANRCRTAMGRRARRPSSIEPPEDRADHRPGLSDPDDLAGELARALDRLRPEYRLVFALYHEQGLPYEEIARVVDRPIGTVKTWLHRARAALAEDLTRRGVHC</sequence>
<gene>
    <name evidence="10" type="primary">sigW_8</name>
    <name evidence="10" type="ORF">ElP_59880</name>
</gene>
<dbReference type="CDD" id="cd06171">
    <property type="entry name" value="Sigma70_r4"/>
    <property type="match status" value="1"/>
</dbReference>
<protein>
    <recommendedName>
        <fullName evidence="6">RNA polymerase sigma factor</fullName>
    </recommendedName>
</protein>
<dbReference type="GO" id="GO:0006352">
    <property type="term" value="P:DNA-templated transcription initiation"/>
    <property type="evidence" value="ECO:0007669"/>
    <property type="project" value="InterPro"/>
</dbReference>
<dbReference type="PANTHER" id="PTHR43133:SF8">
    <property type="entry name" value="RNA POLYMERASE SIGMA FACTOR HI_1459-RELATED"/>
    <property type="match status" value="1"/>
</dbReference>
<feature type="domain" description="RNA polymerase sigma factor 70 region 4 type 2" evidence="9">
    <location>
        <begin position="116"/>
        <end position="167"/>
    </location>
</feature>
<evidence type="ECO:0000256" key="4">
    <source>
        <dbReference type="ARBA" id="ARBA00023125"/>
    </source>
</evidence>